<dbReference type="InterPro" id="IPR021145">
    <property type="entry name" value="Portal_protein_SPP1_Gp6-like"/>
</dbReference>
<feature type="region of interest" description="Disordered" evidence="1">
    <location>
        <begin position="496"/>
        <end position="531"/>
    </location>
</feature>
<gene>
    <name evidence="2" type="ORF">PG2017B_0790</name>
</gene>
<sequence length="531" mass="59179">MAAFDSLLADDNESLDAYWLTVLAKRLEARIPKLCKLRAFYDGAELVPTNAIPSGVDPKSYAIYRRFLELGTINYARVIADNVSSRQKPIGFRQVSDHAMRSVEADTAWADNHMDLKARQMFHDVSIYGSGYMLVTQFEYPQRIQVLTPWETWVEDDTEAAVWYTYSEFDGMEYLHLFRCERDENGSLKRVYRRTASRETDRRTLLAESDTENIYDVCNDPEKKLSTLSSDFRWNGGTEEYPFGLECGGLPLIRLGSGTGMGVFEPHLPLLASLDQQRFDRFCIQTMQAFRQRGIKGMKRLTYTEDDIQVINGQKKAGDQIDMSDAFAMGPAALWLLPDGCEIWESQVTDIQQWVTASSADVKQLAAATGTPLDVLSPDVAGSAEGAQLKRETLVMRVEDLNARANDALVRAMRMAMVAEGDKSAASERFETVWAPIAPNSELSEAQTASFLKEVLAPKTLMRQYLHMTETEISEAMQDMAENTYQNAFTTASAASDAAARASRQTGDFVQVDDSDDGASALVDVDGDANG</sequence>
<organism evidence="2 3">
    <name type="scientific">Bifidobacterium pseudolongum subsp. globosum</name>
    <dbReference type="NCBI Taxonomy" id="1690"/>
    <lineage>
        <taxon>Bacteria</taxon>
        <taxon>Bacillati</taxon>
        <taxon>Actinomycetota</taxon>
        <taxon>Actinomycetes</taxon>
        <taxon>Bifidobacteriales</taxon>
        <taxon>Bifidobacteriaceae</taxon>
        <taxon>Bifidobacterium</taxon>
    </lineage>
</organism>
<evidence type="ECO:0000313" key="3">
    <source>
        <dbReference type="Proteomes" id="UP000291920"/>
    </source>
</evidence>
<dbReference type="Proteomes" id="UP000291920">
    <property type="component" value="Unassembled WGS sequence"/>
</dbReference>
<dbReference type="Pfam" id="PF05133">
    <property type="entry name" value="SPP1_portal"/>
    <property type="match status" value="1"/>
</dbReference>
<name>A0A4Q5AN96_9BIFI</name>
<dbReference type="EMBL" id="RYUT01000002">
    <property type="protein sequence ID" value="RYQ30980.1"/>
    <property type="molecule type" value="Genomic_DNA"/>
</dbReference>
<dbReference type="AlphaFoldDB" id="A0A4Q5AN96"/>
<proteinExistence type="predicted"/>
<dbReference type="RefSeq" id="WP_129870715.1">
    <property type="nucleotide sequence ID" value="NZ_RYUO01000002.1"/>
</dbReference>
<reference evidence="2 3" key="1">
    <citation type="submission" date="2018-12" db="EMBL/GenBank/DDBJ databases">
        <title>Unveiling genomic diversity among members of the Bifidobacterium pseudolongum species, a widely distributed gut commensal of the animal kingdom.</title>
        <authorList>
            <person name="Lugli G.A."/>
            <person name="Duranti S."/>
            <person name="Albert K."/>
            <person name="Mancabelli L."/>
            <person name="Napoli S."/>
            <person name="Viappiani A."/>
            <person name="Anzalone R."/>
            <person name="Longhi G."/>
            <person name="Milani C."/>
            <person name="Turroni F."/>
            <person name="Alessandri G."/>
            <person name="Sela D.A."/>
            <person name="Van Sinderen D."/>
            <person name="Ventura M."/>
        </authorList>
    </citation>
    <scope>NUCLEOTIDE SEQUENCE [LARGE SCALE GENOMIC DNA]</scope>
    <source>
        <strain evidence="2 3">2017B</strain>
    </source>
</reference>
<comment type="caution">
    <text evidence="2">The sequence shown here is derived from an EMBL/GenBank/DDBJ whole genome shotgun (WGS) entry which is preliminary data.</text>
</comment>
<protein>
    <submittedName>
        <fullName evidence="2">Phage portal protein gp6</fullName>
    </submittedName>
</protein>
<evidence type="ECO:0000256" key="1">
    <source>
        <dbReference type="SAM" id="MobiDB-lite"/>
    </source>
</evidence>
<evidence type="ECO:0000313" key="2">
    <source>
        <dbReference type="EMBL" id="RYQ30980.1"/>
    </source>
</evidence>
<accession>A0A4Q5AN96</accession>